<gene>
    <name evidence="2" type="ORF">NOO_LOCUS11024</name>
</gene>
<name>A0A3P7MEK7_ONCOC</name>
<dbReference type="Proteomes" id="UP000271087">
    <property type="component" value="Unassembled WGS sequence"/>
</dbReference>
<keyword evidence="3" id="KW-1185">Reference proteome</keyword>
<reference evidence="2 3" key="1">
    <citation type="submission" date="2018-08" db="EMBL/GenBank/DDBJ databases">
        <authorList>
            <person name="Laetsch R D."/>
            <person name="Stevens L."/>
            <person name="Kumar S."/>
            <person name="Blaxter L. M."/>
        </authorList>
    </citation>
    <scope>NUCLEOTIDE SEQUENCE [LARGE SCALE GENOMIC DNA]</scope>
</reference>
<feature type="non-terminal residue" evidence="2">
    <location>
        <position position="1"/>
    </location>
</feature>
<dbReference type="AlphaFoldDB" id="A0A3P7MEK7"/>
<feature type="transmembrane region" description="Helical" evidence="1">
    <location>
        <begin position="42"/>
        <end position="58"/>
    </location>
</feature>
<keyword evidence="1" id="KW-1133">Transmembrane helix</keyword>
<accession>A0A3P7MEK7</accession>
<evidence type="ECO:0000313" key="2">
    <source>
        <dbReference type="EMBL" id="VDM94751.1"/>
    </source>
</evidence>
<protein>
    <submittedName>
        <fullName evidence="2">Uncharacterized protein</fullName>
    </submittedName>
</protein>
<keyword evidence="1" id="KW-0812">Transmembrane</keyword>
<evidence type="ECO:0000313" key="3">
    <source>
        <dbReference type="Proteomes" id="UP000271087"/>
    </source>
</evidence>
<dbReference type="OrthoDB" id="435275at2759"/>
<proteinExistence type="predicted"/>
<evidence type="ECO:0000256" key="1">
    <source>
        <dbReference type="SAM" id="Phobius"/>
    </source>
</evidence>
<sequence>KEEEVKWGVSRSTIPPPHRGECVMCCLGISIFGAFYMAPGSMLRFIFSIHAIVVVVVAEKSANEMMSNSFDFIMATTSKLSFRARNLDATKSMPVYCADELPDLAECTPINRAVAQMPTGMEKDEENVGDVNYLHDL</sequence>
<organism evidence="2 3">
    <name type="scientific">Onchocerca ochengi</name>
    <name type="common">Filarial nematode worm</name>
    <dbReference type="NCBI Taxonomy" id="42157"/>
    <lineage>
        <taxon>Eukaryota</taxon>
        <taxon>Metazoa</taxon>
        <taxon>Ecdysozoa</taxon>
        <taxon>Nematoda</taxon>
        <taxon>Chromadorea</taxon>
        <taxon>Rhabditida</taxon>
        <taxon>Spirurina</taxon>
        <taxon>Spiruromorpha</taxon>
        <taxon>Filarioidea</taxon>
        <taxon>Onchocercidae</taxon>
        <taxon>Onchocerca</taxon>
    </lineage>
</organism>
<keyword evidence="1" id="KW-0472">Membrane</keyword>
<dbReference type="EMBL" id="UYRW01007089">
    <property type="protein sequence ID" value="VDM94751.1"/>
    <property type="molecule type" value="Genomic_DNA"/>
</dbReference>